<name>A0A7R7XCK8_9EURO</name>
<dbReference type="OrthoDB" id="2151789at2759"/>
<dbReference type="AlphaFoldDB" id="A0A7R7XCK8"/>
<evidence type="ECO:0000259" key="5">
    <source>
        <dbReference type="PROSITE" id="PS51387"/>
    </source>
</evidence>
<dbReference type="SUPFAM" id="SSF56176">
    <property type="entry name" value="FAD-binding/transporter-associated domain-like"/>
    <property type="match status" value="1"/>
</dbReference>
<dbReference type="InterPro" id="IPR016167">
    <property type="entry name" value="FAD-bd_PCMH_sub1"/>
</dbReference>
<comment type="similarity">
    <text evidence="1">Belongs to the oxygen-dependent FAD-linked oxidoreductase family.</text>
</comment>
<dbReference type="Pfam" id="PF08031">
    <property type="entry name" value="BBE"/>
    <property type="match status" value="1"/>
</dbReference>
<evidence type="ECO:0000256" key="2">
    <source>
        <dbReference type="ARBA" id="ARBA00022630"/>
    </source>
</evidence>
<evidence type="ECO:0000313" key="6">
    <source>
        <dbReference type="EMBL" id="BCS18765.1"/>
    </source>
</evidence>
<protein>
    <recommendedName>
        <fullName evidence="5">FAD-binding PCMH-type domain-containing protein</fullName>
    </recommendedName>
</protein>
<dbReference type="PROSITE" id="PS51387">
    <property type="entry name" value="FAD_PCMH"/>
    <property type="match status" value="1"/>
</dbReference>
<dbReference type="InterPro" id="IPR036318">
    <property type="entry name" value="FAD-bd_PCMH-like_sf"/>
</dbReference>
<dbReference type="Proteomes" id="UP000654913">
    <property type="component" value="Chromosome 1"/>
</dbReference>
<organism evidence="6 7">
    <name type="scientific">Aspergillus puulaauensis</name>
    <dbReference type="NCBI Taxonomy" id="1220207"/>
    <lineage>
        <taxon>Eukaryota</taxon>
        <taxon>Fungi</taxon>
        <taxon>Dikarya</taxon>
        <taxon>Ascomycota</taxon>
        <taxon>Pezizomycotina</taxon>
        <taxon>Eurotiomycetes</taxon>
        <taxon>Eurotiomycetidae</taxon>
        <taxon>Eurotiales</taxon>
        <taxon>Aspergillaceae</taxon>
        <taxon>Aspergillus</taxon>
    </lineage>
</organism>
<dbReference type="GeneID" id="64968770"/>
<accession>A0A7R7XCK8</accession>
<dbReference type="PANTHER" id="PTHR42973:SF54">
    <property type="entry name" value="FAD-BINDING PCMH-TYPE DOMAIN-CONTAINING PROTEIN"/>
    <property type="match status" value="1"/>
</dbReference>
<dbReference type="Gene3D" id="3.40.462.20">
    <property type="match status" value="1"/>
</dbReference>
<feature type="domain" description="FAD-binding PCMH-type" evidence="5">
    <location>
        <begin position="157"/>
        <end position="328"/>
    </location>
</feature>
<dbReference type="Gene3D" id="3.30.43.10">
    <property type="entry name" value="Uridine Diphospho-n-acetylenolpyruvylglucosamine Reductase, domain 2"/>
    <property type="match status" value="1"/>
</dbReference>
<keyword evidence="7" id="KW-1185">Reference proteome</keyword>
<dbReference type="InterPro" id="IPR006094">
    <property type="entry name" value="Oxid_FAD_bind_N"/>
</dbReference>
<dbReference type="PANTHER" id="PTHR42973">
    <property type="entry name" value="BINDING OXIDOREDUCTASE, PUTATIVE (AFU_ORTHOLOGUE AFUA_1G17690)-RELATED"/>
    <property type="match status" value="1"/>
</dbReference>
<proteinExistence type="inferred from homology"/>
<keyword evidence="4" id="KW-0560">Oxidoreductase</keyword>
<dbReference type="InterPro" id="IPR016169">
    <property type="entry name" value="FAD-bd_PCMH_sub2"/>
</dbReference>
<dbReference type="InterPro" id="IPR012951">
    <property type="entry name" value="BBE"/>
</dbReference>
<evidence type="ECO:0000256" key="3">
    <source>
        <dbReference type="ARBA" id="ARBA00022827"/>
    </source>
</evidence>
<gene>
    <name evidence="6" type="ORF">APUU_11593S</name>
</gene>
<dbReference type="GO" id="GO:0071949">
    <property type="term" value="F:FAD binding"/>
    <property type="evidence" value="ECO:0007669"/>
    <property type="project" value="InterPro"/>
</dbReference>
<reference evidence="6" key="2">
    <citation type="submission" date="2021-02" db="EMBL/GenBank/DDBJ databases">
        <title>Aspergillus puulaauensis MK2 genome sequence.</title>
        <authorList>
            <person name="Futagami T."/>
            <person name="Mori K."/>
            <person name="Kadooka C."/>
            <person name="Tanaka T."/>
        </authorList>
    </citation>
    <scope>NUCLEOTIDE SEQUENCE</scope>
    <source>
        <strain evidence="6">MK2</strain>
    </source>
</reference>
<reference evidence="6" key="1">
    <citation type="submission" date="2021-01" db="EMBL/GenBank/DDBJ databases">
        <authorList>
            <consortium name="Aspergillus puulaauensis MK2 genome sequencing consortium"/>
            <person name="Kazuki M."/>
            <person name="Futagami T."/>
        </authorList>
    </citation>
    <scope>NUCLEOTIDE SEQUENCE</scope>
    <source>
        <strain evidence="6">MK2</strain>
    </source>
</reference>
<sequence>MARGPNHPDGCHRPIGRKQVHKKQSTVVLLVPGPFLGGFLLQTVPYTVDSRVRVPPTPGLQSVSIWLSACRRILRMTALTRPLEKVLAIVNQANEASNDASIAVQLKEFAALPSSEKDKVQPLFVARVFPLVFGDNAAVQGSEGYEQQRQVPWSTNCWLEPRVIVAPTTAQQVAAALALCNFFCIKFSIRGGGHLHNPGFNSNNGGIVISLDKFNQVEPSENKTTADIGLGLTWLDVYKALDPHGLAVAGGRVPTVGIPGLILGGGISFQNSRYGVGAMGVANYEVVLADSSIVNANAHENPDLFWALKGGGSNFGIVTKIEMAAIPNKIWAQATVYPPTAYDQLMKALMQYHDTIETDDQATLIWHHTSQAILLVYVYCSPIEKPAAFAQFYDIPSVMDLVPPGLRTIYDLIQALADVNSPEPMMHDFRTMSSRPSLTVYKAIEEARQEQLAALADLEGVVLTNVFQPMSSLAMKRSAESPLGLDPVGQQWFLATGDYKNPNDEPRVREALKKIVDAAEETAKREGTFVRYKYVNYASRDQDALASYGSGNIERLKEVSKKYDPSGVFQGLQAGGWLLSRVGSGST</sequence>
<dbReference type="Pfam" id="PF01565">
    <property type="entry name" value="FAD_binding_4"/>
    <property type="match status" value="1"/>
</dbReference>
<keyword evidence="3" id="KW-0274">FAD</keyword>
<keyword evidence="2" id="KW-0285">Flavoprotein</keyword>
<dbReference type="KEGG" id="apuu:APUU_11593S"/>
<dbReference type="RefSeq" id="XP_041550959.1">
    <property type="nucleotide sequence ID" value="XM_041697700.1"/>
</dbReference>
<dbReference type="InterPro" id="IPR016166">
    <property type="entry name" value="FAD-bd_PCMH"/>
</dbReference>
<dbReference type="EMBL" id="AP024443">
    <property type="protein sequence ID" value="BCS18765.1"/>
    <property type="molecule type" value="Genomic_DNA"/>
</dbReference>
<dbReference type="InterPro" id="IPR050416">
    <property type="entry name" value="FAD-linked_Oxidoreductase"/>
</dbReference>
<evidence type="ECO:0000313" key="7">
    <source>
        <dbReference type="Proteomes" id="UP000654913"/>
    </source>
</evidence>
<evidence type="ECO:0000256" key="4">
    <source>
        <dbReference type="ARBA" id="ARBA00023002"/>
    </source>
</evidence>
<dbReference type="Gene3D" id="3.30.465.10">
    <property type="match status" value="1"/>
</dbReference>
<dbReference type="GO" id="GO:0016491">
    <property type="term" value="F:oxidoreductase activity"/>
    <property type="evidence" value="ECO:0007669"/>
    <property type="project" value="UniProtKB-KW"/>
</dbReference>
<evidence type="ECO:0000256" key="1">
    <source>
        <dbReference type="ARBA" id="ARBA00005466"/>
    </source>
</evidence>